<organism evidence="1 2">
    <name type="scientific">Kuenenia stuttgartiensis</name>
    <dbReference type="NCBI Taxonomy" id="174633"/>
    <lineage>
        <taxon>Bacteria</taxon>
        <taxon>Pseudomonadati</taxon>
        <taxon>Planctomycetota</taxon>
        <taxon>Candidatus Brocadiia</taxon>
        <taxon>Candidatus Brocadiales</taxon>
        <taxon>Candidatus Brocadiaceae</taxon>
        <taxon>Candidatus Kuenenia</taxon>
    </lineage>
</organism>
<dbReference type="InterPro" id="IPR006482">
    <property type="entry name" value="Cas7_Csh2/Csh2"/>
</dbReference>
<proteinExistence type="predicted"/>
<evidence type="ECO:0000313" key="1">
    <source>
        <dbReference type="EMBL" id="QII10706.1"/>
    </source>
</evidence>
<evidence type="ECO:0000313" key="2">
    <source>
        <dbReference type="Proteomes" id="UP000501926"/>
    </source>
</evidence>
<dbReference type="RefSeq" id="WP_164994629.1">
    <property type="nucleotide sequence ID" value="NZ_CP049055.1"/>
</dbReference>
<dbReference type="AlphaFoldDB" id="A0A6G7GMD0"/>
<accession>A0A6G7GMD0</accession>
<dbReference type="NCBIfam" id="TIGR01595">
    <property type="entry name" value="cas_CT1132"/>
    <property type="match status" value="1"/>
</dbReference>
<sequence length="317" mass="36440">MNNLAKQSEILFIWDAKMCNPNGDMSADNAPRFDDVDEKAIVSDVRVKRTIRDDLQYRKSEEIFINNEKILESGLKAEGRFDQLKGEKEYKDKDEKEVFLQCIDNRLFGGVAPKSNIQLIGPVQFCWAKTLNKTETILKSGTGAFATEGSNGETKYKKTFRADNYIPYGLFAMYGSINRMHAERTGATEDDIKKMLDSLWFGTKLLNTRSKEGQKPRMLIRVIYNESSKYFIGLLDELVKLENEDSEMLRSVEDANINFDKLIKAIENAKQFIEKIEVTCDSSMEKYKEVFKKINSDNENKVETQDEFDLIVDKESA</sequence>
<gene>
    <name evidence="1" type="ORF">KsCSTR_13270</name>
</gene>
<dbReference type="EMBL" id="CP049055">
    <property type="protein sequence ID" value="QII10706.1"/>
    <property type="molecule type" value="Genomic_DNA"/>
</dbReference>
<dbReference type="NCBIfam" id="TIGR02590">
    <property type="entry name" value="cas_Csh2"/>
    <property type="match status" value="1"/>
</dbReference>
<dbReference type="GO" id="GO:0043571">
    <property type="term" value="P:maintenance of CRISPR repeat elements"/>
    <property type="evidence" value="ECO:0007669"/>
    <property type="project" value="InterPro"/>
</dbReference>
<protein>
    <submittedName>
        <fullName evidence="1">CRISPR-associated protein Csh2</fullName>
    </submittedName>
</protein>
<dbReference type="Pfam" id="PF05107">
    <property type="entry name" value="Cas_Cas7"/>
    <property type="match status" value="1"/>
</dbReference>
<reference evidence="1 2" key="1">
    <citation type="submission" date="2020-02" db="EMBL/GenBank/DDBJ databases">
        <title>Newly sequenced genome of strain CSTR1 showed variability in Candidatus Kuenenia stuttgartiensis genomes.</title>
        <authorList>
            <person name="Ding C."/>
            <person name="Adrian L."/>
        </authorList>
    </citation>
    <scope>NUCLEOTIDE SEQUENCE [LARGE SCALE GENOMIC DNA]</scope>
    <source>
        <strain evidence="1 2">CSTR1</strain>
    </source>
</reference>
<dbReference type="Proteomes" id="UP000501926">
    <property type="component" value="Chromosome"/>
</dbReference>
<name>A0A6G7GMD0_KUEST</name>
<dbReference type="InterPro" id="IPR013419">
    <property type="entry name" value="CRISPR-assoc_prot_Cas7/Csh2"/>
</dbReference>